<accession>A0AAD7SAP5</accession>
<name>A0AAD7SAP5_9TELE</name>
<dbReference type="Pfam" id="PF01279">
    <property type="entry name" value="Parathyroid"/>
    <property type="match status" value="1"/>
</dbReference>
<evidence type="ECO:0000313" key="7">
    <source>
        <dbReference type="EMBL" id="KAJ8398883.1"/>
    </source>
</evidence>
<evidence type="ECO:0000256" key="3">
    <source>
        <dbReference type="ARBA" id="ARBA00022525"/>
    </source>
</evidence>
<keyword evidence="3" id="KW-0964">Secreted</keyword>
<gene>
    <name evidence="7" type="ORF">AAFF_G00417910</name>
</gene>
<feature type="region of interest" description="Disordered" evidence="6">
    <location>
        <begin position="127"/>
        <end position="179"/>
    </location>
</feature>
<sequence length="179" mass="20767">MPAPSSSGWWGSLPASEVKQTKGETRRSPASSMFRPRTLVQQWSFAVFLLCSPAIHCGRHAEALSYRTEKQFHFRKRTVTDAQLMHDRGRSAQDLRRRFWLQDLLGALHTAQAWELWEGGALPDDADGGSVVRSRPRADCAKDDPVGYQARRSRRTRRKRRRRKRRARTFPRRPAKSRR</sequence>
<dbReference type="GO" id="GO:0005576">
    <property type="term" value="C:extracellular region"/>
    <property type="evidence" value="ECO:0007669"/>
    <property type="project" value="UniProtKB-SubCell"/>
</dbReference>
<evidence type="ECO:0008006" key="9">
    <source>
        <dbReference type="Google" id="ProtNLM"/>
    </source>
</evidence>
<evidence type="ECO:0000256" key="5">
    <source>
        <dbReference type="ARBA" id="ARBA00022702"/>
    </source>
</evidence>
<comment type="subcellular location">
    <subcellularLocation>
        <location evidence="1">Secreted</location>
    </subcellularLocation>
</comment>
<dbReference type="PANTHER" id="PTHR17223:SF0">
    <property type="entry name" value="PARATHYROID HORMONE-RELATED PROTEIN"/>
    <property type="match status" value="1"/>
</dbReference>
<dbReference type="SMART" id="SM00087">
    <property type="entry name" value="PTH"/>
    <property type="match status" value="1"/>
</dbReference>
<protein>
    <recommendedName>
        <fullName evidence="9">Parathyroid hormone-related protein</fullName>
    </recommendedName>
</protein>
<dbReference type="EMBL" id="JAINUG010000087">
    <property type="protein sequence ID" value="KAJ8398883.1"/>
    <property type="molecule type" value="Genomic_DNA"/>
</dbReference>
<feature type="region of interest" description="Disordered" evidence="6">
    <location>
        <begin position="1"/>
        <end position="31"/>
    </location>
</feature>
<comment type="caution">
    <text evidence="7">The sequence shown here is derived from an EMBL/GenBank/DDBJ whole genome shotgun (WGS) entry which is preliminary data.</text>
</comment>
<dbReference type="InterPro" id="IPR003626">
    <property type="entry name" value="PTH-rel"/>
</dbReference>
<reference evidence="7" key="1">
    <citation type="journal article" date="2023" name="Science">
        <title>Genome structures resolve the early diversification of teleost fishes.</title>
        <authorList>
            <person name="Parey E."/>
            <person name="Louis A."/>
            <person name="Montfort J."/>
            <person name="Bouchez O."/>
            <person name="Roques C."/>
            <person name="Iampietro C."/>
            <person name="Lluch J."/>
            <person name="Castinel A."/>
            <person name="Donnadieu C."/>
            <person name="Desvignes T."/>
            <person name="Floi Bucao C."/>
            <person name="Jouanno E."/>
            <person name="Wen M."/>
            <person name="Mejri S."/>
            <person name="Dirks R."/>
            <person name="Jansen H."/>
            <person name="Henkel C."/>
            <person name="Chen W.J."/>
            <person name="Zahm M."/>
            <person name="Cabau C."/>
            <person name="Klopp C."/>
            <person name="Thompson A.W."/>
            <person name="Robinson-Rechavi M."/>
            <person name="Braasch I."/>
            <person name="Lecointre G."/>
            <person name="Bobe J."/>
            <person name="Postlethwait J.H."/>
            <person name="Berthelot C."/>
            <person name="Roest Crollius H."/>
            <person name="Guiguen Y."/>
        </authorList>
    </citation>
    <scope>NUCLEOTIDE SEQUENCE</scope>
    <source>
        <strain evidence="7">NC1722</strain>
    </source>
</reference>
<evidence type="ECO:0000313" key="8">
    <source>
        <dbReference type="Proteomes" id="UP001221898"/>
    </source>
</evidence>
<feature type="compositionally biased region" description="Basic residues" evidence="6">
    <location>
        <begin position="151"/>
        <end position="179"/>
    </location>
</feature>
<dbReference type="InterPro" id="IPR001415">
    <property type="entry name" value="PTH/PTH-rel"/>
</dbReference>
<evidence type="ECO:0000256" key="6">
    <source>
        <dbReference type="SAM" id="MobiDB-lite"/>
    </source>
</evidence>
<keyword evidence="5" id="KW-0372">Hormone</keyword>
<proteinExistence type="inferred from homology"/>
<keyword evidence="4" id="KW-0165">Cleavage on pair of basic residues</keyword>
<evidence type="ECO:0000256" key="1">
    <source>
        <dbReference type="ARBA" id="ARBA00004613"/>
    </source>
</evidence>
<evidence type="ECO:0000256" key="4">
    <source>
        <dbReference type="ARBA" id="ARBA00022685"/>
    </source>
</evidence>
<dbReference type="AlphaFoldDB" id="A0AAD7SAP5"/>
<dbReference type="GO" id="GO:0005179">
    <property type="term" value="F:hormone activity"/>
    <property type="evidence" value="ECO:0007669"/>
    <property type="project" value="UniProtKB-KW"/>
</dbReference>
<dbReference type="Proteomes" id="UP001221898">
    <property type="component" value="Unassembled WGS sequence"/>
</dbReference>
<dbReference type="GO" id="GO:0030282">
    <property type="term" value="P:bone mineralization"/>
    <property type="evidence" value="ECO:0007669"/>
    <property type="project" value="InterPro"/>
</dbReference>
<feature type="compositionally biased region" description="Basic and acidic residues" evidence="6">
    <location>
        <begin position="136"/>
        <end position="145"/>
    </location>
</feature>
<dbReference type="PANTHER" id="PTHR17223">
    <property type="entry name" value="PARATHYROID HORMONE-RELATED"/>
    <property type="match status" value="1"/>
</dbReference>
<evidence type="ECO:0000256" key="2">
    <source>
        <dbReference type="ARBA" id="ARBA00006307"/>
    </source>
</evidence>
<organism evidence="7 8">
    <name type="scientific">Aldrovandia affinis</name>
    <dbReference type="NCBI Taxonomy" id="143900"/>
    <lineage>
        <taxon>Eukaryota</taxon>
        <taxon>Metazoa</taxon>
        <taxon>Chordata</taxon>
        <taxon>Craniata</taxon>
        <taxon>Vertebrata</taxon>
        <taxon>Euteleostomi</taxon>
        <taxon>Actinopterygii</taxon>
        <taxon>Neopterygii</taxon>
        <taxon>Teleostei</taxon>
        <taxon>Notacanthiformes</taxon>
        <taxon>Halosauridae</taxon>
        <taxon>Aldrovandia</taxon>
    </lineage>
</organism>
<comment type="similarity">
    <text evidence="2">Belongs to the parathyroid hormone family.</text>
</comment>
<keyword evidence="8" id="KW-1185">Reference proteome</keyword>